<evidence type="ECO:0000313" key="3">
    <source>
        <dbReference type="Proteomes" id="UP000076552"/>
    </source>
</evidence>
<protein>
    <recommendedName>
        <fullName evidence="1">DUF7587 domain-containing protein</fullName>
    </recommendedName>
</protein>
<organism evidence="2 3">
    <name type="scientific">Colletotrichum tofieldiae</name>
    <dbReference type="NCBI Taxonomy" id="708197"/>
    <lineage>
        <taxon>Eukaryota</taxon>
        <taxon>Fungi</taxon>
        <taxon>Dikarya</taxon>
        <taxon>Ascomycota</taxon>
        <taxon>Pezizomycotina</taxon>
        <taxon>Sordariomycetes</taxon>
        <taxon>Hypocreomycetidae</taxon>
        <taxon>Glomerellales</taxon>
        <taxon>Glomerellaceae</taxon>
        <taxon>Colletotrichum</taxon>
        <taxon>Colletotrichum spaethianum species complex</taxon>
    </lineage>
</organism>
<dbReference type="Proteomes" id="UP000076552">
    <property type="component" value="Unassembled WGS sequence"/>
</dbReference>
<evidence type="ECO:0000313" key="2">
    <source>
        <dbReference type="EMBL" id="KZL65383.1"/>
    </source>
</evidence>
<gene>
    <name evidence="2" type="ORF">CT0861_00672</name>
</gene>
<dbReference type="Pfam" id="PF24494">
    <property type="entry name" value="DUF7587"/>
    <property type="match status" value="1"/>
</dbReference>
<comment type="caution">
    <text evidence="2">The sequence shown here is derived from an EMBL/GenBank/DDBJ whole genome shotgun (WGS) entry which is preliminary data.</text>
</comment>
<reference evidence="2 3" key="1">
    <citation type="submission" date="2015-06" db="EMBL/GenBank/DDBJ databases">
        <title>Survival trade-offs in plant roots during colonization by closely related pathogenic and mutualistic fungi.</title>
        <authorList>
            <person name="Hacquard S."/>
            <person name="Kracher B."/>
            <person name="Hiruma K."/>
            <person name="Weinman A."/>
            <person name="Muench P."/>
            <person name="Garrido Oter R."/>
            <person name="Ver Loren van Themaat E."/>
            <person name="Dallerey J.-F."/>
            <person name="Damm U."/>
            <person name="Henrissat B."/>
            <person name="Lespinet O."/>
            <person name="Thon M."/>
            <person name="Kemen E."/>
            <person name="McHardy A.C."/>
            <person name="Schulze-Lefert P."/>
            <person name="O'Connell R.J."/>
        </authorList>
    </citation>
    <scope>NUCLEOTIDE SEQUENCE [LARGE SCALE GENOMIC DNA]</scope>
    <source>
        <strain evidence="2 3">0861</strain>
    </source>
</reference>
<feature type="domain" description="DUF7587" evidence="1">
    <location>
        <begin position="49"/>
        <end position="172"/>
    </location>
</feature>
<keyword evidence="3" id="KW-1185">Reference proteome</keyword>
<accession>A0A161W2I7</accession>
<dbReference type="AlphaFoldDB" id="A0A161W2I7"/>
<sequence length="260" mass="29623">MLLSMFLYENMALEGLTDQFLDLTLGNAHYLPFCPPEDVKRTLRSLNDIPHYLFRVFTPESCGITDRSWAKSMDARHTTEDHDKDIFARAGKSQVAAMVNAHLRWYTSSSDNLVSWTSSLLFALVYIFYLRANTRDGSAFENISVCIVDTTCFPPGVFIQDLDLIRAYKSSNSELASFETLRSKKHRSLSGHFYFGEYLSQGALRIKENCEVVSSRALIDRGLYDLLPELKSFAHWKPQRTPQWANPVVELRCGSAKGQQ</sequence>
<evidence type="ECO:0000259" key="1">
    <source>
        <dbReference type="Pfam" id="PF24494"/>
    </source>
</evidence>
<dbReference type="EMBL" id="LFIV01000224">
    <property type="protein sequence ID" value="KZL65383.1"/>
    <property type="molecule type" value="Genomic_DNA"/>
</dbReference>
<proteinExistence type="predicted"/>
<dbReference type="InterPro" id="IPR056009">
    <property type="entry name" value="DUF7587"/>
</dbReference>
<name>A0A161W2I7_9PEZI</name>